<keyword evidence="3 11" id="KW-0812">Transmembrane</keyword>
<keyword evidence="9 11" id="KW-0807">Transducer</keyword>
<name>A0A8J6A6Q8_GALPY</name>
<keyword evidence="8 11" id="KW-0675">Receptor</keyword>
<dbReference type="FunFam" id="1.20.1070.10:FF:000056">
    <property type="entry name" value="Melatonin receptor type 1A"/>
    <property type="match status" value="1"/>
</dbReference>
<comment type="similarity">
    <text evidence="11">Belongs to the G-protein coupled receptor 1 family.</text>
</comment>
<evidence type="ECO:0000256" key="6">
    <source>
        <dbReference type="ARBA" id="ARBA00023136"/>
    </source>
</evidence>
<dbReference type="Proteomes" id="UP000700334">
    <property type="component" value="Unassembled WGS sequence"/>
</dbReference>
<evidence type="ECO:0000256" key="13">
    <source>
        <dbReference type="SAM" id="Phobius"/>
    </source>
</evidence>
<keyword evidence="2" id="KW-1003">Cell membrane</keyword>
<dbReference type="GO" id="GO:0005886">
    <property type="term" value="C:plasma membrane"/>
    <property type="evidence" value="ECO:0007669"/>
    <property type="project" value="UniProtKB-SubCell"/>
</dbReference>
<dbReference type="Gene3D" id="1.20.1070.10">
    <property type="entry name" value="Rhodopsin 7-helix transmembrane proteins"/>
    <property type="match status" value="1"/>
</dbReference>
<dbReference type="InterPro" id="IPR000025">
    <property type="entry name" value="Melatonin_rcpt"/>
</dbReference>
<evidence type="ECO:0000256" key="9">
    <source>
        <dbReference type="ARBA" id="ARBA00023224"/>
    </source>
</evidence>
<dbReference type="PANTHER" id="PTHR24228:SF53">
    <property type="entry name" value="MELATONIN RECEPTOR TYPE 1A"/>
    <property type="match status" value="1"/>
</dbReference>
<dbReference type="PRINTS" id="PR00857">
    <property type="entry name" value="MELATONINR"/>
</dbReference>
<feature type="region of interest" description="Disordered" evidence="12">
    <location>
        <begin position="1"/>
        <end position="35"/>
    </location>
</feature>
<evidence type="ECO:0000256" key="1">
    <source>
        <dbReference type="ARBA" id="ARBA00004651"/>
    </source>
</evidence>
<dbReference type="PROSITE" id="PS50262">
    <property type="entry name" value="G_PROTEIN_RECEP_F1_2"/>
    <property type="match status" value="1"/>
</dbReference>
<dbReference type="InterPro" id="IPR002278">
    <property type="entry name" value="Mel_1A/1B_rcpt"/>
</dbReference>
<dbReference type="EMBL" id="JAGFMF010011796">
    <property type="protein sequence ID" value="KAG8512565.1"/>
    <property type="molecule type" value="Genomic_DNA"/>
</dbReference>
<protein>
    <recommendedName>
        <fullName evidence="10">Melatonin receptor type 1A</fullName>
    </recommendedName>
</protein>
<gene>
    <name evidence="15" type="ORF">J0S82_007098</name>
</gene>
<feature type="transmembrane region" description="Helical" evidence="13">
    <location>
        <begin position="40"/>
        <end position="68"/>
    </location>
</feature>
<feature type="transmembrane region" description="Helical" evidence="13">
    <location>
        <begin position="265"/>
        <end position="294"/>
    </location>
</feature>
<keyword evidence="5 11" id="KW-0297">G-protein coupled receptor</keyword>
<evidence type="ECO:0000256" key="7">
    <source>
        <dbReference type="ARBA" id="ARBA00023157"/>
    </source>
</evidence>
<feature type="transmembrane region" description="Helical" evidence="13">
    <location>
        <begin position="179"/>
        <end position="200"/>
    </location>
</feature>
<reference evidence="15" key="1">
    <citation type="journal article" date="2021" name="Evol. Appl.">
        <title>The genome of the Pyrenean desman and the effects of bottlenecks and inbreeding on the genomic landscape of an endangered species.</title>
        <authorList>
            <person name="Escoda L."/>
            <person name="Castresana J."/>
        </authorList>
    </citation>
    <scope>NUCLEOTIDE SEQUENCE</scope>
    <source>
        <strain evidence="15">IBE-C5619</strain>
    </source>
</reference>
<dbReference type="Pfam" id="PF00001">
    <property type="entry name" value="7tm_1"/>
    <property type="match status" value="1"/>
</dbReference>
<dbReference type="OrthoDB" id="10044919at2759"/>
<sequence length="428" mass="47913">MAGPPWGAPGGTWTRNGSALLNASPEAPGRREGTQRRPSWLASTLAFVLIFTIVVDILGNLLVILSVYRNKKLRNAGRGSRSRQAGTAAPNFHPSAVSPSLGTVPERSALRCPMAFPKKSSFFKTRDLQTIFLIEAEAWNLFVVSLAVADLVVAVYPYPLVLASIFNNGWNLGYLQCQISGFLMGLSVVGSIFNITGIAINRYCYICHSVKYDKLYSHKNSLCYVFLIWILTLVAIVPNLCIGSLQYDPRIYSCTFTQSVSSAYTIAVVVFHFVVPIIIVIFCYLRIWILFLQVRWRVKHDNKPKLKLKQDFRNFVTMFVVFVLFAICWAPLNFIGLAVASDPASMAPKVPEWLFVASYYMAYFNSCLNAIIYGLLNQNFRKEYRRIIVSLCTAKMVFVDSSNDVADRIKCKTSPLATNNNLVKVDSV</sequence>
<feature type="transmembrane region" description="Helical" evidence="13">
    <location>
        <begin position="138"/>
        <end position="159"/>
    </location>
</feature>
<dbReference type="PANTHER" id="PTHR24228">
    <property type="entry name" value="B2 BRADYKININ RECEPTOR/ANGIOTENSIN II RECEPTOR"/>
    <property type="match status" value="1"/>
</dbReference>
<keyword evidence="6 13" id="KW-0472">Membrane</keyword>
<evidence type="ECO:0000256" key="4">
    <source>
        <dbReference type="ARBA" id="ARBA00022989"/>
    </source>
</evidence>
<feature type="transmembrane region" description="Helical" evidence="13">
    <location>
        <begin position="221"/>
        <end position="245"/>
    </location>
</feature>
<proteinExistence type="inferred from homology"/>
<evidence type="ECO:0000256" key="11">
    <source>
        <dbReference type="RuleBase" id="RU000688"/>
    </source>
</evidence>
<comment type="subcellular location">
    <subcellularLocation>
        <location evidence="1">Cell membrane</location>
        <topology evidence="1">Multi-pass membrane protein</topology>
    </subcellularLocation>
</comment>
<evidence type="ECO:0000256" key="10">
    <source>
        <dbReference type="ARBA" id="ARBA00040985"/>
    </source>
</evidence>
<evidence type="ECO:0000259" key="14">
    <source>
        <dbReference type="PROSITE" id="PS50262"/>
    </source>
</evidence>
<keyword evidence="7" id="KW-1015">Disulfide bond</keyword>
<evidence type="ECO:0000313" key="16">
    <source>
        <dbReference type="Proteomes" id="UP000700334"/>
    </source>
</evidence>
<evidence type="ECO:0000256" key="8">
    <source>
        <dbReference type="ARBA" id="ARBA00023170"/>
    </source>
</evidence>
<dbReference type="InterPro" id="IPR000276">
    <property type="entry name" value="GPCR_Rhodpsn"/>
</dbReference>
<comment type="caution">
    <text evidence="15">The sequence shown here is derived from an EMBL/GenBank/DDBJ whole genome shotgun (WGS) entry which is preliminary data.</text>
</comment>
<evidence type="ECO:0000256" key="2">
    <source>
        <dbReference type="ARBA" id="ARBA00022475"/>
    </source>
</evidence>
<dbReference type="InterPro" id="IPR017452">
    <property type="entry name" value="GPCR_Rhodpsn_7TM"/>
</dbReference>
<evidence type="ECO:0000313" key="15">
    <source>
        <dbReference type="EMBL" id="KAG8512565.1"/>
    </source>
</evidence>
<dbReference type="GO" id="GO:0008502">
    <property type="term" value="F:melatonin receptor activity"/>
    <property type="evidence" value="ECO:0007669"/>
    <property type="project" value="InterPro"/>
</dbReference>
<feature type="transmembrane region" description="Helical" evidence="13">
    <location>
        <begin position="315"/>
        <end position="341"/>
    </location>
</feature>
<feature type="domain" description="G-protein coupled receptors family 1 profile" evidence="14">
    <location>
        <begin position="59"/>
        <end position="373"/>
    </location>
</feature>
<evidence type="ECO:0000256" key="5">
    <source>
        <dbReference type="ARBA" id="ARBA00023040"/>
    </source>
</evidence>
<keyword evidence="16" id="KW-1185">Reference proteome</keyword>
<dbReference type="PRINTS" id="PR00237">
    <property type="entry name" value="GPCRRHODOPSN"/>
</dbReference>
<dbReference type="AlphaFoldDB" id="A0A8J6A6Q8"/>
<dbReference type="PRINTS" id="PR01149">
    <property type="entry name" value="MELATONIN1AR"/>
</dbReference>
<dbReference type="PROSITE" id="PS00237">
    <property type="entry name" value="G_PROTEIN_RECEP_F1_1"/>
    <property type="match status" value="1"/>
</dbReference>
<feature type="transmembrane region" description="Helical" evidence="13">
    <location>
        <begin position="353"/>
        <end position="376"/>
    </location>
</feature>
<keyword evidence="4 13" id="KW-1133">Transmembrane helix</keyword>
<evidence type="ECO:0000256" key="3">
    <source>
        <dbReference type="ARBA" id="ARBA00022692"/>
    </source>
</evidence>
<organism evidence="15 16">
    <name type="scientific">Galemys pyrenaicus</name>
    <name type="common">Iberian desman</name>
    <name type="synonym">Pyrenean desman</name>
    <dbReference type="NCBI Taxonomy" id="202257"/>
    <lineage>
        <taxon>Eukaryota</taxon>
        <taxon>Metazoa</taxon>
        <taxon>Chordata</taxon>
        <taxon>Craniata</taxon>
        <taxon>Vertebrata</taxon>
        <taxon>Euteleostomi</taxon>
        <taxon>Mammalia</taxon>
        <taxon>Eutheria</taxon>
        <taxon>Laurasiatheria</taxon>
        <taxon>Eulipotyphla</taxon>
        <taxon>Talpidae</taxon>
        <taxon>Galemys</taxon>
    </lineage>
</organism>
<evidence type="ECO:0000256" key="12">
    <source>
        <dbReference type="SAM" id="MobiDB-lite"/>
    </source>
</evidence>
<accession>A0A8J6A6Q8</accession>
<dbReference type="SUPFAM" id="SSF81321">
    <property type="entry name" value="Family A G protein-coupled receptor-like"/>
    <property type="match status" value="1"/>
</dbReference>